<name>A0A1B6FH67_9HEMI</name>
<dbReference type="AlphaFoldDB" id="A0A1B6FH67"/>
<organism evidence="1">
    <name type="scientific">Cuerna arida</name>
    <dbReference type="NCBI Taxonomy" id="1464854"/>
    <lineage>
        <taxon>Eukaryota</taxon>
        <taxon>Metazoa</taxon>
        <taxon>Ecdysozoa</taxon>
        <taxon>Arthropoda</taxon>
        <taxon>Hexapoda</taxon>
        <taxon>Insecta</taxon>
        <taxon>Pterygota</taxon>
        <taxon>Neoptera</taxon>
        <taxon>Paraneoptera</taxon>
        <taxon>Hemiptera</taxon>
        <taxon>Auchenorrhyncha</taxon>
        <taxon>Membracoidea</taxon>
        <taxon>Cicadellidae</taxon>
        <taxon>Cicadellinae</taxon>
        <taxon>Proconiini</taxon>
        <taxon>Cuerna</taxon>
    </lineage>
</organism>
<sequence>FRMYSTSQPVSALCNHVDTGIRRVLAQTVHFSLYYLGCYGLIHIHFTLKVLSNIANLRECVIKLWLLPLKTQALVPLTVVPNCVQNSQHDVVRRSKTCCSNNMLYLC</sequence>
<evidence type="ECO:0000313" key="1">
    <source>
        <dbReference type="EMBL" id="JAS49520.1"/>
    </source>
</evidence>
<proteinExistence type="predicted"/>
<gene>
    <name evidence="1" type="ORF">g.7104</name>
</gene>
<reference evidence="1" key="1">
    <citation type="submission" date="2015-11" db="EMBL/GenBank/DDBJ databases">
        <title>De novo transcriptome assembly of four potential Pierce s Disease insect vectors from Arizona vineyards.</title>
        <authorList>
            <person name="Tassone E.E."/>
        </authorList>
    </citation>
    <scope>NUCLEOTIDE SEQUENCE</scope>
</reference>
<dbReference type="EMBL" id="GECZ01020249">
    <property type="protein sequence ID" value="JAS49520.1"/>
    <property type="molecule type" value="Transcribed_RNA"/>
</dbReference>
<accession>A0A1B6FH67</accession>
<feature type="non-terminal residue" evidence="1">
    <location>
        <position position="1"/>
    </location>
</feature>
<protein>
    <submittedName>
        <fullName evidence="1">Uncharacterized protein</fullName>
    </submittedName>
</protein>